<dbReference type="PATRIC" id="fig|1122219.3.peg.1435"/>
<comment type="caution">
    <text evidence="4">The sequence shown here is derived from an EMBL/GenBank/DDBJ whole genome shotgun (WGS) entry which is preliminary data.</text>
</comment>
<dbReference type="NCBIfam" id="TIGR01747">
    <property type="entry name" value="diampropi_NH3ly"/>
    <property type="match status" value="1"/>
</dbReference>
<name>A0A0J6WWX8_9FIRM</name>
<dbReference type="OrthoDB" id="34584at2"/>
<dbReference type="InterPro" id="IPR010081">
    <property type="entry name" value="DiNH2opropionate_NH3_lyase"/>
</dbReference>
<sequence>MEITTFSNGPRIKNDISFLDADHVKKVYAFHQSFPMYQKTPLVRLDALAQHLGLKHFFVKDESKRFGLNAFKVLGGSFAIGSYIAQQLGMDISELPYSKLISTETKRKLGPITFVTATDGNHGRGVAWTANQLQQKAVVYMPQGSSLERLKHIQEEHADASITDLNYDDAVRLANEQAQKYGWVMVQDTSWEGYQDIPRWIIQGYSTMAMEAFQQLPKRPTHIFLQAGVGALAGAVTGFFSNIYGEKDRPIITIVEPHAADCIFRTAKAHDGMLHFVGGRMDSMMAGLNCGEPCDIGWRVLESCADFAVTCEDFVSAKGMRTLGAPIGDDKRIISGESGAVTSGLVMELMQNPAYASIRQTLQLNEQSSVLCFSTEGNTDTENYRTIVWDGKESSYGQ</sequence>
<evidence type="ECO:0000256" key="2">
    <source>
        <dbReference type="ARBA" id="ARBA00022898"/>
    </source>
</evidence>
<dbReference type="GO" id="GO:1901605">
    <property type="term" value="P:alpha-amino acid metabolic process"/>
    <property type="evidence" value="ECO:0007669"/>
    <property type="project" value="UniProtKB-ARBA"/>
</dbReference>
<dbReference type="SUPFAM" id="SSF53686">
    <property type="entry name" value="Tryptophan synthase beta subunit-like PLP-dependent enzymes"/>
    <property type="match status" value="1"/>
</dbReference>
<evidence type="ECO:0000256" key="1">
    <source>
        <dbReference type="ARBA" id="ARBA00001933"/>
    </source>
</evidence>
<dbReference type="PANTHER" id="PTHR42937">
    <property type="match status" value="1"/>
</dbReference>
<dbReference type="Proteomes" id="UP000036503">
    <property type="component" value="Unassembled WGS sequence"/>
</dbReference>
<keyword evidence="5" id="KW-1185">Reference proteome</keyword>
<dbReference type="PANTHER" id="PTHR42937:SF1">
    <property type="entry name" value="DIAMINOPROPIONATE AMMONIA-LYASE"/>
    <property type="match status" value="1"/>
</dbReference>
<dbReference type="Gene3D" id="3.40.50.1100">
    <property type="match status" value="3"/>
</dbReference>
<dbReference type="InterPro" id="IPR036052">
    <property type="entry name" value="TrpB-like_PALP_sf"/>
</dbReference>
<dbReference type="InterPro" id="IPR019871">
    <property type="entry name" value="DiNH2propionate_NH3-lyase_sub"/>
</dbReference>
<gene>
    <name evidence="4" type="ORF">AB840_08665</name>
</gene>
<comment type="cofactor">
    <cofactor evidence="1">
        <name>pyridoxal 5'-phosphate</name>
        <dbReference type="ChEBI" id="CHEBI:597326"/>
    </cofactor>
</comment>
<dbReference type="GO" id="GO:0008838">
    <property type="term" value="F:diaminopropionate ammonia-lyase activity"/>
    <property type="evidence" value="ECO:0007669"/>
    <property type="project" value="InterPro"/>
</dbReference>
<dbReference type="NCBIfam" id="NF006058">
    <property type="entry name" value="PRK08206.1"/>
    <property type="match status" value="1"/>
</dbReference>
<keyword evidence="2" id="KW-0663">Pyridoxal phosphate</keyword>
<feature type="domain" description="Tryptophan synthase beta chain-like PALP" evidence="3">
    <location>
        <begin position="37"/>
        <end position="342"/>
    </location>
</feature>
<keyword evidence="4" id="KW-0456">Lyase</keyword>
<dbReference type="InParanoid" id="A0A0J6WWX8"/>
<reference evidence="4 5" key="1">
    <citation type="submission" date="2015-06" db="EMBL/GenBank/DDBJ databases">
        <title>Draft genome sequence of beer spoilage bacterium Megasphaera cerevisiae type strain 20462.</title>
        <authorList>
            <person name="Kutumbaka K."/>
            <person name="Pasmowitz J."/>
            <person name="Mategko J."/>
            <person name="Reyes D."/>
            <person name="Friedrich A."/>
            <person name="Han S."/>
            <person name="Martens-Habbena W."/>
            <person name="Neal-McKinney J."/>
            <person name="Janagama H.K."/>
            <person name="Nadala C."/>
            <person name="Samadpour M."/>
        </authorList>
    </citation>
    <scope>NUCLEOTIDE SEQUENCE [LARGE SCALE GENOMIC DNA]</scope>
    <source>
        <strain evidence="4 5">DSM 20462</strain>
    </source>
</reference>
<dbReference type="FunCoup" id="A0A0J6WWX8">
    <property type="interactions" value="33"/>
</dbReference>
<dbReference type="Pfam" id="PF00291">
    <property type="entry name" value="PALP"/>
    <property type="match status" value="1"/>
</dbReference>
<accession>A0A0J6WWX8</accession>
<evidence type="ECO:0000313" key="4">
    <source>
        <dbReference type="EMBL" id="KMO86352.1"/>
    </source>
</evidence>
<dbReference type="NCBIfam" id="TIGR03528">
    <property type="entry name" value="2_3_DAP_am_ly"/>
    <property type="match status" value="1"/>
</dbReference>
<dbReference type="CDD" id="cd00640">
    <property type="entry name" value="Trp-synth-beta_II"/>
    <property type="match status" value="1"/>
</dbReference>
<dbReference type="AlphaFoldDB" id="A0A0J6WWX8"/>
<dbReference type="InterPro" id="IPR001926">
    <property type="entry name" value="TrpB-like_PALP"/>
</dbReference>
<dbReference type="EMBL" id="LEKT01000025">
    <property type="protein sequence ID" value="KMO86352.1"/>
    <property type="molecule type" value="Genomic_DNA"/>
</dbReference>
<protein>
    <submittedName>
        <fullName evidence="4">Diaminopropionate ammonia-lyase</fullName>
    </submittedName>
</protein>
<dbReference type="STRING" id="39029.BSR42_07725"/>
<proteinExistence type="predicted"/>
<evidence type="ECO:0000259" key="3">
    <source>
        <dbReference type="Pfam" id="PF00291"/>
    </source>
</evidence>
<dbReference type="GO" id="GO:0030170">
    <property type="term" value="F:pyridoxal phosphate binding"/>
    <property type="evidence" value="ECO:0007669"/>
    <property type="project" value="InterPro"/>
</dbReference>
<dbReference type="RefSeq" id="WP_048514442.1">
    <property type="nucleotide sequence ID" value="NZ_FUXD01000027.1"/>
</dbReference>
<evidence type="ECO:0000313" key="5">
    <source>
        <dbReference type="Proteomes" id="UP000036503"/>
    </source>
</evidence>
<organism evidence="4 5">
    <name type="scientific">Megasphaera cerevisiae DSM 20462</name>
    <dbReference type="NCBI Taxonomy" id="1122219"/>
    <lineage>
        <taxon>Bacteria</taxon>
        <taxon>Bacillati</taxon>
        <taxon>Bacillota</taxon>
        <taxon>Negativicutes</taxon>
        <taxon>Veillonellales</taxon>
        <taxon>Veillonellaceae</taxon>
        <taxon>Megasphaera</taxon>
    </lineage>
</organism>